<dbReference type="PANTHER" id="PTHR46300">
    <property type="entry name" value="P450, PUTATIVE (EUROFUNG)-RELATED-RELATED"/>
    <property type="match status" value="1"/>
</dbReference>
<comment type="cofactor">
    <cofactor evidence="1 9">
        <name>heme</name>
        <dbReference type="ChEBI" id="CHEBI:30413"/>
    </cofactor>
</comment>
<keyword evidence="8 10" id="KW-0503">Monooxygenase</keyword>
<evidence type="ECO:0000256" key="1">
    <source>
        <dbReference type="ARBA" id="ARBA00001971"/>
    </source>
</evidence>
<evidence type="ECO:0000256" key="2">
    <source>
        <dbReference type="ARBA" id="ARBA00005179"/>
    </source>
</evidence>
<comment type="pathway">
    <text evidence="2">Secondary metabolite biosynthesis.</text>
</comment>
<dbReference type="CDD" id="cd11065">
    <property type="entry name" value="CYP64-like"/>
    <property type="match status" value="1"/>
</dbReference>
<dbReference type="Proteomes" id="UP000307440">
    <property type="component" value="Unassembled WGS sequence"/>
</dbReference>
<dbReference type="GO" id="GO:0004497">
    <property type="term" value="F:monooxygenase activity"/>
    <property type="evidence" value="ECO:0007669"/>
    <property type="project" value="UniProtKB-KW"/>
</dbReference>
<dbReference type="InterPro" id="IPR001128">
    <property type="entry name" value="Cyt_P450"/>
</dbReference>
<accession>A0A5C3L6U6</accession>
<dbReference type="OrthoDB" id="2789670at2759"/>
<gene>
    <name evidence="11" type="ORF">FA15DRAFT_633694</name>
</gene>
<keyword evidence="6 10" id="KW-0560">Oxidoreductase</keyword>
<keyword evidence="7 9" id="KW-0408">Iron</keyword>
<dbReference type="GO" id="GO:0020037">
    <property type="term" value="F:heme binding"/>
    <property type="evidence" value="ECO:0007669"/>
    <property type="project" value="InterPro"/>
</dbReference>
<evidence type="ECO:0000256" key="7">
    <source>
        <dbReference type="ARBA" id="ARBA00023004"/>
    </source>
</evidence>
<keyword evidence="12" id="KW-1185">Reference proteome</keyword>
<evidence type="ECO:0000256" key="8">
    <source>
        <dbReference type="ARBA" id="ARBA00023033"/>
    </source>
</evidence>
<reference evidence="11 12" key="1">
    <citation type="journal article" date="2019" name="Nat. Ecol. Evol.">
        <title>Megaphylogeny resolves global patterns of mushroom evolution.</title>
        <authorList>
            <person name="Varga T."/>
            <person name="Krizsan K."/>
            <person name="Foldi C."/>
            <person name="Dima B."/>
            <person name="Sanchez-Garcia M."/>
            <person name="Sanchez-Ramirez S."/>
            <person name="Szollosi G.J."/>
            <person name="Szarkandi J.G."/>
            <person name="Papp V."/>
            <person name="Albert L."/>
            <person name="Andreopoulos W."/>
            <person name="Angelini C."/>
            <person name="Antonin V."/>
            <person name="Barry K.W."/>
            <person name="Bougher N.L."/>
            <person name="Buchanan P."/>
            <person name="Buyck B."/>
            <person name="Bense V."/>
            <person name="Catcheside P."/>
            <person name="Chovatia M."/>
            <person name="Cooper J."/>
            <person name="Damon W."/>
            <person name="Desjardin D."/>
            <person name="Finy P."/>
            <person name="Geml J."/>
            <person name="Haridas S."/>
            <person name="Hughes K."/>
            <person name="Justo A."/>
            <person name="Karasinski D."/>
            <person name="Kautmanova I."/>
            <person name="Kiss B."/>
            <person name="Kocsube S."/>
            <person name="Kotiranta H."/>
            <person name="LaButti K.M."/>
            <person name="Lechner B.E."/>
            <person name="Liimatainen K."/>
            <person name="Lipzen A."/>
            <person name="Lukacs Z."/>
            <person name="Mihaltcheva S."/>
            <person name="Morgado L.N."/>
            <person name="Niskanen T."/>
            <person name="Noordeloos M.E."/>
            <person name="Ohm R.A."/>
            <person name="Ortiz-Santana B."/>
            <person name="Ovrebo C."/>
            <person name="Racz N."/>
            <person name="Riley R."/>
            <person name="Savchenko A."/>
            <person name="Shiryaev A."/>
            <person name="Soop K."/>
            <person name="Spirin V."/>
            <person name="Szebenyi C."/>
            <person name="Tomsovsky M."/>
            <person name="Tulloss R.E."/>
            <person name="Uehling J."/>
            <person name="Grigoriev I.V."/>
            <person name="Vagvolgyi C."/>
            <person name="Papp T."/>
            <person name="Martin F.M."/>
            <person name="Miettinen O."/>
            <person name="Hibbett D.S."/>
            <person name="Nagy L.G."/>
        </authorList>
    </citation>
    <scope>NUCLEOTIDE SEQUENCE [LARGE SCALE GENOMIC DNA]</scope>
    <source>
        <strain evidence="11 12">CBS 121175</strain>
    </source>
</reference>
<evidence type="ECO:0000313" key="12">
    <source>
        <dbReference type="Proteomes" id="UP000307440"/>
    </source>
</evidence>
<dbReference type="InterPro" id="IPR017972">
    <property type="entry name" value="Cyt_P450_CS"/>
</dbReference>
<evidence type="ECO:0000256" key="3">
    <source>
        <dbReference type="ARBA" id="ARBA00010617"/>
    </source>
</evidence>
<dbReference type="PANTHER" id="PTHR46300:SF7">
    <property type="entry name" value="P450, PUTATIVE (EUROFUNG)-RELATED"/>
    <property type="match status" value="1"/>
</dbReference>
<feature type="binding site" description="axial binding residue" evidence="9">
    <location>
        <position position="445"/>
    </location>
    <ligand>
        <name>heme</name>
        <dbReference type="ChEBI" id="CHEBI:30413"/>
    </ligand>
    <ligandPart>
        <name>Fe</name>
        <dbReference type="ChEBI" id="CHEBI:18248"/>
    </ligandPart>
</feature>
<dbReference type="EMBL" id="ML210155">
    <property type="protein sequence ID" value="TFK28470.1"/>
    <property type="molecule type" value="Genomic_DNA"/>
</dbReference>
<evidence type="ECO:0000313" key="11">
    <source>
        <dbReference type="EMBL" id="TFK28470.1"/>
    </source>
</evidence>
<dbReference type="Pfam" id="PF00067">
    <property type="entry name" value="p450"/>
    <property type="match status" value="1"/>
</dbReference>
<evidence type="ECO:0000256" key="10">
    <source>
        <dbReference type="RuleBase" id="RU000461"/>
    </source>
</evidence>
<evidence type="ECO:0000256" key="6">
    <source>
        <dbReference type="ARBA" id="ARBA00023002"/>
    </source>
</evidence>
<dbReference type="SUPFAM" id="SSF48264">
    <property type="entry name" value="Cytochrome P450"/>
    <property type="match status" value="1"/>
</dbReference>
<keyword evidence="5 9" id="KW-0479">Metal-binding</keyword>
<dbReference type="GO" id="GO:0016705">
    <property type="term" value="F:oxidoreductase activity, acting on paired donors, with incorporation or reduction of molecular oxygen"/>
    <property type="evidence" value="ECO:0007669"/>
    <property type="project" value="InterPro"/>
</dbReference>
<dbReference type="PROSITE" id="PS00086">
    <property type="entry name" value="CYTOCHROME_P450"/>
    <property type="match status" value="1"/>
</dbReference>
<keyword evidence="4 9" id="KW-0349">Heme</keyword>
<sequence>MSLTGWTGLLCASACAYIVSRKLRFYKRSRGYQLPPSRPSHFFLGHALEIPIENEPIVYQQWCKELGSDIIYVNAAGTPIVILNTFELANELLDGRSTIHSSRWDTFAHSMGWGWALAGLPYGQEWKDKRKLLQKHLHPSDRSMHQPFEHEQVHNLLKKLLDAPQGFLHHIRHMVGGLSLAIAYGRSVKMYNDPAVDVAESAIKAAAEAGVPGAFFVDLIPLLRYVPEWLPGAGFKRKARGWRLLMEEMRDRPFDELESKIASGEPQRPSFAIKALQNIDVSENVPLQRERIRDTAGMVFTAAADTTTSAIQTFFAAMLCFPQVQRRAKEEIDRVLGGRLPEAKDQSDLPYVTAIATEVLRFVKVYIGAYMCRVPHMSTSDDIFKGYFIPKGTIVVANAWAMLRNEEDYPNPDVFSPERYLKDGTLNSSVPDPGTIVFGFGRRSCPGEHIARSVLWLTIASVLSAFDISKPLDEHGKPVDVKVEYGSGIVSHPLPFKCTITPRSPKTAETIRNIEAS</sequence>
<dbReference type="AlphaFoldDB" id="A0A5C3L6U6"/>
<dbReference type="PRINTS" id="PR00385">
    <property type="entry name" value="P450"/>
</dbReference>
<dbReference type="Gene3D" id="1.10.630.10">
    <property type="entry name" value="Cytochrome P450"/>
    <property type="match status" value="1"/>
</dbReference>
<dbReference type="InterPro" id="IPR002401">
    <property type="entry name" value="Cyt_P450_E_grp-I"/>
</dbReference>
<name>A0A5C3L6U6_COPMA</name>
<dbReference type="InterPro" id="IPR036396">
    <property type="entry name" value="Cyt_P450_sf"/>
</dbReference>
<evidence type="ECO:0000256" key="9">
    <source>
        <dbReference type="PIRSR" id="PIRSR602401-1"/>
    </source>
</evidence>
<protein>
    <submittedName>
        <fullName evidence="11">Cytochrome P450</fullName>
    </submittedName>
</protein>
<evidence type="ECO:0000256" key="4">
    <source>
        <dbReference type="ARBA" id="ARBA00022617"/>
    </source>
</evidence>
<proteinExistence type="inferred from homology"/>
<comment type="similarity">
    <text evidence="3 10">Belongs to the cytochrome P450 family.</text>
</comment>
<dbReference type="PRINTS" id="PR00463">
    <property type="entry name" value="EP450I"/>
</dbReference>
<dbReference type="GO" id="GO:0005506">
    <property type="term" value="F:iron ion binding"/>
    <property type="evidence" value="ECO:0007669"/>
    <property type="project" value="InterPro"/>
</dbReference>
<dbReference type="STRING" id="230819.A0A5C3L6U6"/>
<evidence type="ECO:0000256" key="5">
    <source>
        <dbReference type="ARBA" id="ARBA00022723"/>
    </source>
</evidence>
<organism evidence="11 12">
    <name type="scientific">Coprinopsis marcescibilis</name>
    <name type="common">Agaric fungus</name>
    <name type="synonym">Psathyrella marcescibilis</name>
    <dbReference type="NCBI Taxonomy" id="230819"/>
    <lineage>
        <taxon>Eukaryota</taxon>
        <taxon>Fungi</taxon>
        <taxon>Dikarya</taxon>
        <taxon>Basidiomycota</taxon>
        <taxon>Agaricomycotina</taxon>
        <taxon>Agaricomycetes</taxon>
        <taxon>Agaricomycetidae</taxon>
        <taxon>Agaricales</taxon>
        <taxon>Agaricineae</taxon>
        <taxon>Psathyrellaceae</taxon>
        <taxon>Coprinopsis</taxon>
    </lineage>
</organism>
<dbReference type="InterPro" id="IPR050364">
    <property type="entry name" value="Cytochrome_P450_fung"/>
</dbReference>